<evidence type="ECO:0000313" key="3">
    <source>
        <dbReference type="Proteomes" id="UP001482620"/>
    </source>
</evidence>
<feature type="transmembrane region" description="Helical" evidence="1">
    <location>
        <begin position="58"/>
        <end position="81"/>
    </location>
</feature>
<protein>
    <recommendedName>
        <fullName evidence="4">NADH dehydrogenase subunit 1</fullName>
    </recommendedName>
</protein>
<keyword evidence="3" id="KW-1185">Reference proteome</keyword>
<dbReference type="Proteomes" id="UP001482620">
    <property type="component" value="Unassembled WGS sequence"/>
</dbReference>
<proteinExistence type="predicted"/>
<comment type="caution">
    <text evidence="2">The sequence shown here is derived from an EMBL/GenBank/DDBJ whole genome shotgun (WGS) entry which is preliminary data.</text>
</comment>
<keyword evidence="1" id="KW-0472">Membrane</keyword>
<dbReference type="EMBL" id="JAHRIQ010086433">
    <property type="protein sequence ID" value="MEQ2249757.1"/>
    <property type="molecule type" value="Genomic_DNA"/>
</dbReference>
<organism evidence="2 3">
    <name type="scientific">Ilyodon furcidens</name>
    <name type="common">goldbreast splitfin</name>
    <dbReference type="NCBI Taxonomy" id="33524"/>
    <lineage>
        <taxon>Eukaryota</taxon>
        <taxon>Metazoa</taxon>
        <taxon>Chordata</taxon>
        <taxon>Craniata</taxon>
        <taxon>Vertebrata</taxon>
        <taxon>Euteleostomi</taxon>
        <taxon>Actinopterygii</taxon>
        <taxon>Neopterygii</taxon>
        <taxon>Teleostei</taxon>
        <taxon>Neoteleostei</taxon>
        <taxon>Acanthomorphata</taxon>
        <taxon>Ovalentaria</taxon>
        <taxon>Atherinomorphae</taxon>
        <taxon>Cyprinodontiformes</taxon>
        <taxon>Goodeidae</taxon>
        <taxon>Ilyodon</taxon>
    </lineage>
</organism>
<sequence length="104" mass="11760">MSKELTPSSYFPFLRGFFNPALHPKGVDFPKPEMYYPRAGLLKDLFKLVSEIDMPMSYPASVCVFEFVFILIGLVLVSFCLPQASSHLFLVSPNYLVLFFIGSP</sequence>
<evidence type="ECO:0000313" key="2">
    <source>
        <dbReference type="EMBL" id="MEQ2249757.1"/>
    </source>
</evidence>
<reference evidence="2 3" key="1">
    <citation type="submission" date="2021-06" db="EMBL/GenBank/DDBJ databases">
        <authorList>
            <person name="Palmer J.M."/>
        </authorList>
    </citation>
    <scope>NUCLEOTIDE SEQUENCE [LARGE SCALE GENOMIC DNA]</scope>
    <source>
        <strain evidence="3">if_2019</strain>
        <tissue evidence="2">Muscle</tissue>
    </source>
</reference>
<evidence type="ECO:0008006" key="4">
    <source>
        <dbReference type="Google" id="ProtNLM"/>
    </source>
</evidence>
<keyword evidence="1" id="KW-0812">Transmembrane</keyword>
<name>A0ABV0V0Z5_9TELE</name>
<gene>
    <name evidence="2" type="ORF">ILYODFUR_032604</name>
</gene>
<keyword evidence="1" id="KW-1133">Transmembrane helix</keyword>
<accession>A0ABV0V0Z5</accession>
<evidence type="ECO:0000256" key="1">
    <source>
        <dbReference type="SAM" id="Phobius"/>
    </source>
</evidence>